<dbReference type="Pfam" id="PF00254">
    <property type="entry name" value="FKBP_C"/>
    <property type="match status" value="1"/>
</dbReference>
<dbReference type="GO" id="GO:0003755">
    <property type="term" value="F:peptidyl-prolyl cis-trans isomerase activity"/>
    <property type="evidence" value="ECO:0007669"/>
    <property type="project" value="UniProtKB-UniRule"/>
</dbReference>
<keyword evidence="6" id="KW-0143">Chaperone</keyword>
<evidence type="ECO:0000256" key="8">
    <source>
        <dbReference type="PROSITE-ProRule" id="PRU00277"/>
    </source>
</evidence>
<evidence type="ECO:0000256" key="9">
    <source>
        <dbReference type="RuleBase" id="RU003915"/>
    </source>
</evidence>
<evidence type="ECO:0000313" key="11">
    <source>
        <dbReference type="EMBL" id="AEH60670.1"/>
    </source>
</evidence>
<dbReference type="InterPro" id="IPR046357">
    <property type="entry name" value="PPIase_dom_sf"/>
</dbReference>
<dbReference type="PROSITE" id="PS50059">
    <property type="entry name" value="FKBP_PPIASE"/>
    <property type="match status" value="1"/>
</dbReference>
<keyword evidence="5 8" id="KW-0697">Rotamase</keyword>
<dbReference type="EMBL" id="CP002101">
    <property type="protein sequence ID" value="AEH60670.1"/>
    <property type="molecule type" value="Genomic_DNA"/>
</dbReference>
<dbReference type="AlphaFoldDB" id="F7XKX2"/>
<reference evidence="11" key="1">
    <citation type="submission" date="2010-07" db="EMBL/GenBank/DDBJ databases">
        <title>The complete genome of Methanosalsum zhilinae DSM 4017.</title>
        <authorList>
            <consortium name="US DOE Joint Genome Institute (JGI-PGF)"/>
            <person name="Lucas S."/>
            <person name="Copeland A."/>
            <person name="Lapidus A."/>
            <person name="Glavina del Rio T."/>
            <person name="Dalin E."/>
            <person name="Tice H."/>
            <person name="Bruce D."/>
            <person name="Goodwin L."/>
            <person name="Pitluck S."/>
            <person name="Kyrpides N."/>
            <person name="Mavromatis K."/>
            <person name="Ovchinnikova G."/>
            <person name="Daligault H."/>
            <person name="Detter J.C."/>
            <person name="Han C."/>
            <person name="Tapia R."/>
            <person name="Larimer F."/>
            <person name="Land M."/>
            <person name="Hauser L."/>
            <person name="Markowitz V."/>
            <person name="Cheng J.-F."/>
            <person name="Hugenholtz P."/>
            <person name="Woyke T."/>
            <person name="Wu D."/>
            <person name="Spring S."/>
            <person name="Schueler E."/>
            <person name="Brambilla E."/>
            <person name="Klenk H.-P."/>
            <person name="Eisen J.A."/>
        </authorList>
    </citation>
    <scope>NUCLEOTIDE SEQUENCE</scope>
    <source>
        <strain evidence="11">DSM 4017</strain>
    </source>
</reference>
<dbReference type="EC" id="5.2.1.8" evidence="9"/>
<evidence type="ECO:0000256" key="7">
    <source>
        <dbReference type="ARBA" id="ARBA00023235"/>
    </source>
</evidence>
<organism evidence="11 12">
    <name type="scientific">Methanosalsum zhilinae (strain DSM 4017 / NBRC 107636 / OCM 62 / WeN5)</name>
    <name type="common">Methanohalophilus zhilinae</name>
    <dbReference type="NCBI Taxonomy" id="679901"/>
    <lineage>
        <taxon>Archaea</taxon>
        <taxon>Methanobacteriati</taxon>
        <taxon>Methanobacteriota</taxon>
        <taxon>Stenosarchaea group</taxon>
        <taxon>Methanomicrobia</taxon>
        <taxon>Methanosarcinales</taxon>
        <taxon>Methanosarcinaceae</taxon>
        <taxon>Methanosalsum</taxon>
    </lineage>
</organism>
<evidence type="ECO:0000313" key="12">
    <source>
        <dbReference type="Proteomes" id="UP000006622"/>
    </source>
</evidence>
<protein>
    <recommendedName>
        <fullName evidence="9">Peptidyl-prolyl cis-trans isomerase</fullName>
        <ecNumber evidence="9">5.2.1.8</ecNumber>
    </recommendedName>
</protein>
<proteinExistence type="inferred from homology"/>
<evidence type="ECO:0000256" key="4">
    <source>
        <dbReference type="ARBA" id="ARBA00022490"/>
    </source>
</evidence>
<dbReference type="GO" id="GO:0005737">
    <property type="term" value="C:cytoplasm"/>
    <property type="evidence" value="ECO:0007669"/>
    <property type="project" value="UniProtKB-SubCell"/>
</dbReference>
<dbReference type="HOGENOM" id="CLU_098197_2_0_2"/>
<name>F7XKX2_METZD</name>
<evidence type="ECO:0000256" key="1">
    <source>
        <dbReference type="ARBA" id="ARBA00000971"/>
    </source>
</evidence>
<feature type="domain" description="PPIase FKBP-type" evidence="10">
    <location>
        <begin position="6"/>
        <end position="81"/>
    </location>
</feature>
<dbReference type="InterPro" id="IPR001179">
    <property type="entry name" value="PPIase_FKBP_dom"/>
</dbReference>
<dbReference type="GO" id="GO:0042026">
    <property type="term" value="P:protein refolding"/>
    <property type="evidence" value="ECO:0007669"/>
    <property type="project" value="UniProtKB-ARBA"/>
</dbReference>
<gene>
    <name evidence="11" type="ordered locus">Mzhil_0808</name>
</gene>
<evidence type="ECO:0000256" key="2">
    <source>
        <dbReference type="ARBA" id="ARBA00004496"/>
    </source>
</evidence>
<dbReference type="PANTHER" id="PTHR47861:SF3">
    <property type="entry name" value="FKBP-TYPE PEPTIDYL-PROLYL CIS-TRANS ISOMERASE SLYD"/>
    <property type="match status" value="1"/>
</dbReference>
<dbReference type="Gene3D" id="3.10.50.40">
    <property type="match status" value="1"/>
</dbReference>
<dbReference type="KEGG" id="mzh:Mzhil_0808"/>
<comment type="catalytic activity">
    <reaction evidence="1 8 9">
        <text>[protein]-peptidylproline (omega=180) = [protein]-peptidylproline (omega=0)</text>
        <dbReference type="Rhea" id="RHEA:16237"/>
        <dbReference type="Rhea" id="RHEA-COMP:10747"/>
        <dbReference type="Rhea" id="RHEA-COMP:10748"/>
        <dbReference type="ChEBI" id="CHEBI:83833"/>
        <dbReference type="ChEBI" id="CHEBI:83834"/>
        <dbReference type="EC" id="5.2.1.8"/>
    </reaction>
</comment>
<sequence>MSVSQGDKVKIEYEVKLDDGTTFDSTEMHGEPFEFEVGSGQIIEGFENEIIGMDEGEEKEFQLQPQQAYGEPREDMIRAIPREQVPEDEDHELKTGIMLLVALPDGSQIPAEVLEITDESVTLDMNHPLAGKVLNFKVKINEIAA</sequence>
<dbReference type="PANTHER" id="PTHR47861">
    <property type="entry name" value="FKBP-TYPE PEPTIDYL-PROLYL CIS-TRANS ISOMERASE SLYD"/>
    <property type="match status" value="1"/>
</dbReference>
<dbReference type="SUPFAM" id="SSF54534">
    <property type="entry name" value="FKBP-like"/>
    <property type="match status" value="1"/>
</dbReference>
<comment type="subcellular location">
    <subcellularLocation>
        <location evidence="2">Cytoplasm</location>
    </subcellularLocation>
</comment>
<evidence type="ECO:0000256" key="3">
    <source>
        <dbReference type="ARBA" id="ARBA00006577"/>
    </source>
</evidence>
<dbReference type="STRING" id="679901.Mzhil_0808"/>
<keyword evidence="4" id="KW-0963">Cytoplasm</keyword>
<dbReference type="GeneID" id="10822426"/>
<keyword evidence="7 8" id="KW-0413">Isomerase</keyword>
<comment type="similarity">
    <text evidence="3 9">Belongs to the FKBP-type PPIase family.</text>
</comment>
<dbReference type="Proteomes" id="UP000006622">
    <property type="component" value="Chromosome"/>
</dbReference>
<accession>F7XKX2</accession>
<keyword evidence="12" id="KW-1185">Reference proteome</keyword>
<evidence type="ECO:0000256" key="6">
    <source>
        <dbReference type="ARBA" id="ARBA00023186"/>
    </source>
</evidence>
<dbReference type="OrthoDB" id="8615at2157"/>
<evidence type="ECO:0000259" key="10">
    <source>
        <dbReference type="PROSITE" id="PS50059"/>
    </source>
</evidence>
<dbReference type="RefSeq" id="WP_013898109.1">
    <property type="nucleotide sequence ID" value="NC_015676.1"/>
</dbReference>
<evidence type="ECO:0000256" key="5">
    <source>
        <dbReference type="ARBA" id="ARBA00023110"/>
    </source>
</evidence>